<name>A0A5C5Y536_9PLAN</name>
<keyword evidence="2" id="KW-0812">Transmembrane</keyword>
<dbReference type="OrthoDB" id="267661at2"/>
<evidence type="ECO:0008006" key="6">
    <source>
        <dbReference type="Google" id="ProtNLM"/>
    </source>
</evidence>
<sequence precursor="true">MTGRLLIAVVCLACWTSLAMADVSDPESSDVDQSSGSMPATAADSAGPLSVGIQGRYRLGRWTAVRLAWDRMTVSGGGAANDSWTLQTPDADGVPVRYRVADATQPHWGYVIPTGEAAPLDLFVNDETTPSATTRFPYLGAPAKEPSLVPESMPWVVAIGDPLDVDTIGANELLNREAQLAVCSIQDANDLPDRSLGWSGVDLLMINASGVEVLTQLSESQQNAIVQWVRTEGGNLFLCLGERSKDIIKAAPWLNRLLPQALVDADNVTLNPAALETFTNSQSPLDAFDGIRIPGGDGFALITGRTSRRVAARMAVEYFPGFGHVTVIAADLDNSMFQQWPDRLDLIKRLMPQILDDSTSETNNNQVAGFSDLAGQTRSTLDQFSVKRSFGFSVLSLILMGLILLIGPIDYLVINRLVGRPLLGWVTMPLVAILFSVVLVYQARQVPPANSANTDRDPDSSTSASGVDVGNTNSGEAWNHLEITDIDLATRSGRGMSWSVLYSHDGGIFDIDVNASDALKQTTPDIGRFLCRPWGQAGREFGGIQIESDTGLPPYTNQIRIASSPPDDSVSRPMRSELESVGIAPRSSKSFGAGYTFDIATDDEPITVRRRKGSDLLQGDLANPLPVDLLDGMLVYRNWAYRLPTRLPAGGRIERLDELRQENFRWHLTRQKTLESNSDAQPWDGSDFGNLPRVTEMLMFHDVVGGSRYTGLTHGPLGQLDASRWLVDDRCVLIARLADSMTDVSWTPAMTSATKTNKSDSVPEPQRGISMVRVVIPVQSQ</sequence>
<evidence type="ECO:0000256" key="2">
    <source>
        <dbReference type="SAM" id="Phobius"/>
    </source>
</evidence>
<keyword evidence="5" id="KW-1185">Reference proteome</keyword>
<evidence type="ECO:0000313" key="5">
    <source>
        <dbReference type="Proteomes" id="UP000317238"/>
    </source>
</evidence>
<dbReference type="InterPro" id="IPR029062">
    <property type="entry name" value="Class_I_gatase-like"/>
</dbReference>
<dbReference type="Gene3D" id="3.40.50.880">
    <property type="match status" value="1"/>
</dbReference>
<gene>
    <name evidence="4" type="ORF">Pan14r_31440</name>
</gene>
<keyword evidence="2" id="KW-0472">Membrane</keyword>
<proteinExistence type="predicted"/>
<feature type="transmembrane region" description="Helical" evidence="2">
    <location>
        <begin position="390"/>
        <end position="413"/>
    </location>
</feature>
<organism evidence="4 5">
    <name type="scientific">Crateriforma conspicua</name>
    <dbReference type="NCBI Taxonomy" id="2527996"/>
    <lineage>
        <taxon>Bacteria</taxon>
        <taxon>Pseudomonadati</taxon>
        <taxon>Planctomycetota</taxon>
        <taxon>Planctomycetia</taxon>
        <taxon>Planctomycetales</taxon>
        <taxon>Planctomycetaceae</taxon>
        <taxon>Crateriforma</taxon>
    </lineage>
</organism>
<feature type="signal peptide" evidence="3">
    <location>
        <begin position="1"/>
        <end position="21"/>
    </location>
</feature>
<feature type="compositionally biased region" description="Polar residues" evidence="1">
    <location>
        <begin position="460"/>
        <end position="473"/>
    </location>
</feature>
<evidence type="ECO:0000256" key="3">
    <source>
        <dbReference type="SAM" id="SignalP"/>
    </source>
</evidence>
<evidence type="ECO:0000256" key="1">
    <source>
        <dbReference type="SAM" id="MobiDB-lite"/>
    </source>
</evidence>
<keyword evidence="3" id="KW-0732">Signal</keyword>
<reference evidence="4 5" key="1">
    <citation type="submission" date="2019-02" db="EMBL/GenBank/DDBJ databases">
        <title>Deep-cultivation of Planctomycetes and their phenomic and genomic characterization uncovers novel biology.</title>
        <authorList>
            <person name="Wiegand S."/>
            <person name="Jogler M."/>
            <person name="Boedeker C."/>
            <person name="Pinto D."/>
            <person name="Vollmers J."/>
            <person name="Rivas-Marin E."/>
            <person name="Kohn T."/>
            <person name="Peeters S.H."/>
            <person name="Heuer A."/>
            <person name="Rast P."/>
            <person name="Oberbeckmann S."/>
            <person name="Bunk B."/>
            <person name="Jeske O."/>
            <person name="Meyerdierks A."/>
            <person name="Storesund J.E."/>
            <person name="Kallscheuer N."/>
            <person name="Luecker S."/>
            <person name="Lage O.M."/>
            <person name="Pohl T."/>
            <person name="Merkel B.J."/>
            <person name="Hornburger P."/>
            <person name="Mueller R.-W."/>
            <person name="Bruemmer F."/>
            <person name="Labrenz M."/>
            <person name="Spormann A.M."/>
            <person name="Op Den Camp H."/>
            <person name="Overmann J."/>
            <person name="Amann R."/>
            <person name="Jetten M.S.M."/>
            <person name="Mascher T."/>
            <person name="Medema M.H."/>
            <person name="Devos D.P."/>
            <person name="Kaster A.-K."/>
            <person name="Ovreas L."/>
            <person name="Rohde M."/>
            <person name="Galperin M.Y."/>
            <person name="Jogler C."/>
        </authorList>
    </citation>
    <scope>NUCLEOTIDE SEQUENCE [LARGE SCALE GENOMIC DNA]</scope>
    <source>
        <strain evidence="4 5">Pan14r</strain>
    </source>
</reference>
<comment type="caution">
    <text evidence="4">The sequence shown here is derived from an EMBL/GenBank/DDBJ whole genome shotgun (WGS) entry which is preliminary data.</text>
</comment>
<feature type="region of interest" description="Disordered" evidence="1">
    <location>
        <begin position="448"/>
        <end position="473"/>
    </location>
</feature>
<protein>
    <recommendedName>
        <fullName evidence="6">DUF4350 domain-containing protein</fullName>
    </recommendedName>
</protein>
<dbReference type="RefSeq" id="WP_146439501.1">
    <property type="nucleotide sequence ID" value="NZ_SJPL01000001.1"/>
</dbReference>
<feature type="region of interest" description="Disordered" evidence="1">
    <location>
        <begin position="24"/>
        <end position="46"/>
    </location>
</feature>
<keyword evidence="2" id="KW-1133">Transmembrane helix</keyword>
<dbReference type="Proteomes" id="UP000317238">
    <property type="component" value="Unassembled WGS sequence"/>
</dbReference>
<feature type="chain" id="PRO_5023086919" description="DUF4350 domain-containing protein" evidence="3">
    <location>
        <begin position="22"/>
        <end position="781"/>
    </location>
</feature>
<dbReference type="EMBL" id="SJPL01000001">
    <property type="protein sequence ID" value="TWT70836.1"/>
    <property type="molecule type" value="Genomic_DNA"/>
</dbReference>
<evidence type="ECO:0000313" key="4">
    <source>
        <dbReference type="EMBL" id="TWT70836.1"/>
    </source>
</evidence>
<feature type="transmembrane region" description="Helical" evidence="2">
    <location>
        <begin position="422"/>
        <end position="441"/>
    </location>
</feature>
<accession>A0A5C5Y536</accession>
<dbReference type="AlphaFoldDB" id="A0A5C5Y536"/>